<dbReference type="AlphaFoldDB" id="A0A5N0T7N9"/>
<dbReference type="GO" id="GO:0005886">
    <property type="term" value="C:plasma membrane"/>
    <property type="evidence" value="ECO:0007669"/>
    <property type="project" value="UniProtKB-SubCell"/>
</dbReference>
<evidence type="ECO:0000256" key="6">
    <source>
        <dbReference type="ARBA" id="ARBA00022989"/>
    </source>
</evidence>
<evidence type="ECO:0000256" key="1">
    <source>
        <dbReference type="ARBA" id="ARBA00004651"/>
    </source>
</evidence>
<dbReference type="GO" id="GO:0055085">
    <property type="term" value="P:transmembrane transport"/>
    <property type="evidence" value="ECO:0007669"/>
    <property type="project" value="TreeGrafter"/>
</dbReference>
<dbReference type="Proteomes" id="UP000325372">
    <property type="component" value="Unassembled WGS sequence"/>
</dbReference>
<dbReference type="PANTHER" id="PTHR21716:SF53">
    <property type="entry name" value="PERMEASE PERM-RELATED"/>
    <property type="match status" value="1"/>
</dbReference>
<sequence length="354" mass="38987">MDFLKAWFQRTFSDPQIVLLALILVIGALIVFGLGAMLWPVFASLVVAYLLEGAVQLLQRFGLGRLPAVIIVFLFFLASLFLLLFGLVPMLSRQLTQLLTALPNYISQGQELLVELPRRYPQLVSEAQVNAVTENISVEIGRWGQQALSWSLASVANLAGLVILLVLVPVLVFFFLKDKDRIIGWYVGFLPAHRDLVSRVWTEVESQIANYVRGKFGEIIIVGSVAYIAFLLLGLQYAALLATVVGFSVLIPYVGAFSATIPVAMVAYFQFGWGWDFGWVVIVYTIIQILDGNVLVPLMFSEAVNLHPVAIIVAILVFGGLWGFWGIFFAIPLATVVNAVINAWPRQAVVTGDA</sequence>
<keyword evidence="3" id="KW-0813">Transport</keyword>
<protein>
    <submittedName>
        <fullName evidence="9">AI-2E family transporter</fullName>
    </submittedName>
</protein>
<evidence type="ECO:0000313" key="10">
    <source>
        <dbReference type="Proteomes" id="UP000325372"/>
    </source>
</evidence>
<keyword evidence="5 8" id="KW-0812">Transmembrane</keyword>
<feature type="transmembrane region" description="Helical" evidence="8">
    <location>
        <begin position="20"/>
        <end position="51"/>
    </location>
</feature>
<keyword evidence="10" id="KW-1185">Reference proteome</keyword>
<keyword evidence="6 8" id="KW-1133">Transmembrane helix</keyword>
<feature type="transmembrane region" description="Helical" evidence="8">
    <location>
        <begin position="63"/>
        <end position="88"/>
    </location>
</feature>
<feature type="transmembrane region" description="Helical" evidence="8">
    <location>
        <begin position="245"/>
        <end position="269"/>
    </location>
</feature>
<evidence type="ECO:0000256" key="7">
    <source>
        <dbReference type="ARBA" id="ARBA00023136"/>
    </source>
</evidence>
<organism evidence="9 10">
    <name type="scientific">Marinihelvus fidelis</name>
    <dbReference type="NCBI Taxonomy" id="2613842"/>
    <lineage>
        <taxon>Bacteria</taxon>
        <taxon>Pseudomonadati</taxon>
        <taxon>Pseudomonadota</taxon>
        <taxon>Gammaproteobacteria</taxon>
        <taxon>Chromatiales</taxon>
        <taxon>Wenzhouxiangellaceae</taxon>
        <taxon>Marinihelvus</taxon>
    </lineage>
</organism>
<feature type="transmembrane region" description="Helical" evidence="8">
    <location>
        <begin position="152"/>
        <end position="176"/>
    </location>
</feature>
<comment type="caution">
    <text evidence="9">The sequence shown here is derived from an EMBL/GenBank/DDBJ whole genome shotgun (WGS) entry which is preliminary data.</text>
</comment>
<evidence type="ECO:0000256" key="3">
    <source>
        <dbReference type="ARBA" id="ARBA00022448"/>
    </source>
</evidence>
<dbReference type="RefSeq" id="WP_150865057.1">
    <property type="nucleotide sequence ID" value="NZ_VYXP01000010.1"/>
</dbReference>
<comment type="similarity">
    <text evidence="2">Belongs to the autoinducer-2 exporter (AI-2E) (TC 2.A.86) family.</text>
</comment>
<dbReference type="EMBL" id="VYXP01000010">
    <property type="protein sequence ID" value="KAA9129836.1"/>
    <property type="molecule type" value="Genomic_DNA"/>
</dbReference>
<proteinExistence type="inferred from homology"/>
<dbReference type="Pfam" id="PF01594">
    <property type="entry name" value="AI-2E_transport"/>
    <property type="match status" value="1"/>
</dbReference>
<gene>
    <name evidence="9" type="ORF">F3N42_13710</name>
</gene>
<keyword evidence="4" id="KW-1003">Cell membrane</keyword>
<comment type="subcellular location">
    <subcellularLocation>
        <location evidence="1">Cell membrane</location>
        <topology evidence="1">Multi-pass membrane protein</topology>
    </subcellularLocation>
</comment>
<evidence type="ECO:0000256" key="8">
    <source>
        <dbReference type="SAM" id="Phobius"/>
    </source>
</evidence>
<feature type="transmembrane region" description="Helical" evidence="8">
    <location>
        <begin position="306"/>
        <end position="331"/>
    </location>
</feature>
<reference evidence="9 10" key="1">
    <citation type="submission" date="2019-09" db="EMBL/GenBank/DDBJ databases">
        <title>Wenzhouxiangella sp. Genome sequencing and assembly.</title>
        <authorList>
            <person name="Zhang R."/>
        </authorList>
    </citation>
    <scope>NUCLEOTIDE SEQUENCE [LARGE SCALE GENOMIC DNA]</scope>
    <source>
        <strain evidence="9 10">W260</strain>
    </source>
</reference>
<dbReference type="InterPro" id="IPR002549">
    <property type="entry name" value="AI-2E-like"/>
</dbReference>
<evidence type="ECO:0000256" key="4">
    <source>
        <dbReference type="ARBA" id="ARBA00022475"/>
    </source>
</evidence>
<feature type="transmembrane region" description="Helical" evidence="8">
    <location>
        <begin position="219"/>
        <end position="239"/>
    </location>
</feature>
<dbReference type="PANTHER" id="PTHR21716">
    <property type="entry name" value="TRANSMEMBRANE PROTEIN"/>
    <property type="match status" value="1"/>
</dbReference>
<evidence type="ECO:0000313" key="9">
    <source>
        <dbReference type="EMBL" id="KAA9129836.1"/>
    </source>
</evidence>
<keyword evidence="7 8" id="KW-0472">Membrane</keyword>
<accession>A0A5N0T7N9</accession>
<evidence type="ECO:0000256" key="5">
    <source>
        <dbReference type="ARBA" id="ARBA00022692"/>
    </source>
</evidence>
<feature type="transmembrane region" description="Helical" evidence="8">
    <location>
        <begin position="281"/>
        <end position="300"/>
    </location>
</feature>
<evidence type="ECO:0000256" key="2">
    <source>
        <dbReference type="ARBA" id="ARBA00009773"/>
    </source>
</evidence>
<name>A0A5N0T7N9_9GAMM</name>